<sequence>MCSNYLDELYDNTFESVYEALVELVRKDPRRALQQIRGILKSLYVRQGNDWSGRGVVGDTGIDASIAAHESVLADLASRRTSRDEKESP</sequence>
<organism evidence="1 2">
    <name type="scientific">Geomonas silvestris</name>
    <dbReference type="NCBI Taxonomy" id="2740184"/>
    <lineage>
        <taxon>Bacteria</taxon>
        <taxon>Pseudomonadati</taxon>
        <taxon>Thermodesulfobacteriota</taxon>
        <taxon>Desulfuromonadia</taxon>
        <taxon>Geobacterales</taxon>
        <taxon>Geobacteraceae</taxon>
        <taxon>Geomonas</taxon>
    </lineage>
</organism>
<comment type="caution">
    <text evidence="1">The sequence shown here is derived from an EMBL/GenBank/DDBJ whole genome shotgun (WGS) entry which is preliminary data.</text>
</comment>
<gene>
    <name evidence="1" type="ORF">GMST_14480</name>
</gene>
<keyword evidence="2" id="KW-1185">Reference proteome</keyword>
<dbReference type="AlphaFoldDB" id="A0A6V8MH33"/>
<evidence type="ECO:0000313" key="2">
    <source>
        <dbReference type="Proteomes" id="UP000556026"/>
    </source>
</evidence>
<name>A0A6V8MH33_9BACT</name>
<reference evidence="2" key="1">
    <citation type="submission" date="2020-06" db="EMBL/GenBank/DDBJ databases">
        <title>Draft genomic sequence of Geomonas sp. Red330.</title>
        <authorList>
            <person name="Itoh H."/>
            <person name="Zhenxing X."/>
            <person name="Ushijima N."/>
            <person name="Masuda Y."/>
            <person name="Shiratori Y."/>
            <person name="Senoo K."/>
        </authorList>
    </citation>
    <scope>NUCLEOTIDE SEQUENCE [LARGE SCALE GENOMIC DNA]</scope>
    <source>
        <strain evidence="2">Red330</strain>
    </source>
</reference>
<evidence type="ECO:0000313" key="1">
    <source>
        <dbReference type="EMBL" id="GFO59123.1"/>
    </source>
</evidence>
<dbReference type="RefSeq" id="WP_246399275.1">
    <property type="nucleotide sequence ID" value="NZ_BLXX01000003.1"/>
</dbReference>
<protein>
    <submittedName>
        <fullName evidence="1">Uncharacterized protein</fullName>
    </submittedName>
</protein>
<dbReference type="EMBL" id="BLXX01000003">
    <property type="protein sequence ID" value="GFO59123.1"/>
    <property type="molecule type" value="Genomic_DNA"/>
</dbReference>
<accession>A0A6V8MH33</accession>
<dbReference type="Proteomes" id="UP000556026">
    <property type="component" value="Unassembled WGS sequence"/>
</dbReference>
<proteinExistence type="predicted"/>